<proteinExistence type="predicted"/>
<dbReference type="GO" id="GO:0007166">
    <property type="term" value="P:cell surface receptor signaling pathway"/>
    <property type="evidence" value="ECO:0007669"/>
    <property type="project" value="InterPro"/>
</dbReference>
<organism evidence="1 2">
    <name type="scientific">Botryobasidium botryosum (strain FD-172 SS1)</name>
    <dbReference type="NCBI Taxonomy" id="930990"/>
    <lineage>
        <taxon>Eukaryota</taxon>
        <taxon>Fungi</taxon>
        <taxon>Dikarya</taxon>
        <taxon>Basidiomycota</taxon>
        <taxon>Agaricomycotina</taxon>
        <taxon>Agaricomycetes</taxon>
        <taxon>Cantharellales</taxon>
        <taxon>Botryobasidiaceae</taxon>
        <taxon>Botryobasidium</taxon>
    </lineage>
</organism>
<reference evidence="2" key="1">
    <citation type="journal article" date="2014" name="Proc. Natl. Acad. Sci. U.S.A.">
        <title>Extensive sampling of basidiomycete genomes demonstrates inadequacy of the white-rot/brown-rot paradigm for wood decay fungi.</title>
        <authorList>
            <person name="Riley R."/>
            <person name="Salamov A.A."/>
            <person name="Brown D.W."/>
            <person name="Nagy L.G."/>
            <person name="Floudas D."/>
            <person name="Held B.W."/>
            <person name="Levasseur A."/>
            <person name="Lombard V."/>
            <person name="Morin E."/>
            <person name="Otillar R."/>
            <person name="Lindquist E.A."/>
            <person name="Sun H."/>
            <person name="LaButti K.M."/>
            <person name="Schmutz J."/>
            <person name="Jabbour D."/>
            <person name="Luo H."/>
            <person name="Baker S.E."/>
            <person name="Pisabarro A.G."/>
            <person name="Walton J.D."/>
            <person name="Blanchette R.A."/>
            <person name="Henrissat B."/>
            <person name="Martin F."/>
            <person name="Cullen D."/>
            <person name="Hibbett D.S."/>
            <person name="Grigoriev I.V."/>
        </authorList>
    </citation>
    <scope>NUCLEOTIDE SEQUENCE [LARGE SCALE GENOMIC DNA]</scope>
    <source>
        <strain evidence="2">FD-172 SS1</strain>
    </source>
</reference>
<dbReference type="CDD" id="cd21037">
    <property type="entry name" value="MLKL_NTD"/>
    <property type="match status" value="1"/>
</dbReference>
<dbReference type="Proteomes" id="UP000027195">
    <property type="component" value="Unassembled WGS sequence"/>
</dbReference>
<evidence type="ECO:0000313" key="1">
    <source>
        <dbReference type="EMBL" id="KDQ15826.1"/>
    </source>
</evidence>
<gene>
    <name evidence="1" type="ORF">BOTBODRAFT_72487</name>
</gene>
<dbReference type="EMBL" id="KL198030">
    <property type="protein sequence ID" value="KDQ15826.1"/>
    <property type="molecule type" value="Genomic_DNA"/>
</dbReference>
<dbReference type="Gene3D" id="1.20.930.20">
    <property type="entry name" value="Adaptor protein Cbl, N-terminal domain"/>
    <property type="match status" value="1"/>
</dbReference>
<accession>A0A067MWD7</accession>
<feature type="non-terminal residue" evidence="1">
    <location>
        <position position="130"/>
    </location>
</feature>
<dbReference type="InterPro" id="IPR036537">
    <property type="entry name" value="Adaptor_Cbl_N_dom_sf"/>
</dbReference>
<evidence type="ECO:0008006" key="3">
    <source>
        <dbReference type="Google" id="ProtNLM"/>
    </source>
</evidence>
<evidence type="ECO:0000313" key="2">
    <source>
        <dbReference type="Proteomes" id="UP000027195"/>
    </source>
</evidence>
<keyword evidence="2" id="KW-1185">Reference proteome</keyword>
<feature type="non-terminal residue" evidence="1">
    <location>
        <position position="1"/>
    </location>
</feature>
<dbReference type="STRING" id="930990.A0A067MWD7"/>
<dbReference type="InParanoid" id="A0A067MWD7"/>
<dbReference type="InterPro" id="IPR059179">
    <property type="entry name" value="MLKL-like_MCAfunc"/>
</dbReference>
<sequence length="130" mass="14075">ITHDILAVSVGPLQLVPVAGIGEAAKLLLSIWDAIENVESNRAACTHLVERCANILISIVDEVGAMGKSVTSALEPPVTKLNETMKMIQDILVKQNSQPFIKRYLSRSEFSHQISDCHVILADSVSLLSV</sequence>
<name>A0A067MWD7_BOTB1</name>
<dbReference type="AlphaFoldDB" id="A0A067MWD7"/>
<dbReference type="HOGENOM" id="CLU_1943075_0_0_1"/>
<dbReference type="OrthoDB" id="1668230at2759"/>
<protein>
    <recommendedName>
        <fullName evidence="3">Vinculin</fullName>
    </recommendedName>
</protein>